<reference evidence="2 3" key="1">
    <citation type="submission" date="2017-01" db="EMBL/GenBank/DDBJ databases">
        <authorList>
            <person name="Varghese N."/>
            <person name="Submissions S."/>
        </authorList>
    </citation>
    <scope>NUCLEOTIDE SEQUENCE [LARGE SCALE GENOMIC DNA]</scope>
    <source>
        <strain evidence="2 3">ATCC 35905</strain>
    </source>
</reference>
<keyword evidence="3" id="KW-1185">Reference proteome</keyword>
<keyword evidence="1" id="KW-0472">Membrane</keyword>
<protein>
    <submittedName>
        <fullName evidence="2">Uncharacterized protein</fullName>
    </submittedName>
</protein>
<comment type="caution">
    <text evidence="2">The sequence shown here is derived from an EMBL/GenBank/DDBJ whole genome shotgun (WGS) entry which is preliminary data.</text>
</comment>
<dbReference type="EMBL" id="FTNE01000009">
    <property type="protein sequence ID" value="SIQ79375.1"/>
    <property type="molecule type" value="Genomic_DNA"/>
</dbReference>
<gene>
    <name evidence="2" type="ORF">SAMN05421828_109112</name>
</gene>
<dbReference type="Proteomes" id="UP000186308">
    <property type="component" value="Unassembled WGS sequence"/>
</dbReference>
<dbReference type="RefSeq" id="WP_156038102.1">
    <property type="nucleotide sequence ID" value="NZ_FTNE01000009.1"/>
</dbReference>
<feature type="transmembrane region" description="Helical" evidence="1">
    <location>
        <begin position="12"/>
        <end position="29"/>
    </location>
</feature>
<evidence type="ECO:0000313" key="3">
    <source>
        <dbReference type="Proteomes" id="UP000186308"/>
    </source>
</evidence>
<proteinExistence type="predicted"/>
<keyword evidence="1" id="KW-1133">Transmembrane helix</keyword>
<accession>A0A8G2FLF0</accession>
<feature type="transmembrane region" description="Helical" evidence="1">
    <location>
        <begin position="35"/>
        <end position="53"/>
    </location>
</feature>
<organism evidence="2 3">
    <name type="scientific">Acidiphilium rubrum</name>
    <dbReference type="NCBI Taxonomy" id="526"/>
    <lineage>
        <taxon>Bacteria</taxon>
        <taxon>Pseudomonadati</taxon>
        <taxon>Pseudomonadota</taxon>
        <taxon>Alphaproteobacteria</taxon>
        <taxon>Acetobacterales</taxon>
        <taxon>Acidocellaceae</taxon>
        <taxon>Acidiphilium</taxon>
    </lineage>
</organism>
<evidence type="ECO:0000256" key="1">
    <source>
        <dbReference type="SAM" id="Phobius"/>
    </source>
</evidence>
<sequence length="55" mass="5758">MKKLFRSLIGDAPTLAWVAGSILFANRVIGSGEASYAGVLVPLALLIGVGFLARR</sequence>
<name>A0A8G2FLF0_ACIRU</name>
<dbReference type="AlphaFoldDB" id="A0A8G2FLF0"/>
<keyword evidence="1" id="KW-0812">Transmembrane</keyword>
<evidence type="ECO:0000313" key="2">
    <source>
        <dbReference type="EMBL" id="SIQ79375.1"/>
    </source>
</evidence>